<dbReference type="AlphaFoldDB" id="F8L9Q0"/>
<proteinExistence type="predicted"/>
<dbReference type="STRING" id="331113.SNE_A17120"/>
<organism evidence="1 2">
    <name type="scientific">Simkania negevensis (strain ATCC VR-1471 / DSM 27360 / Z)</name>
    <dbReference type="NCBI Taxonomy" id="331113"/>
    <lineage>
        <taxon>Bacteria</taxon>
        <taxon>Pseudomonadati</taxon>
        <taxon>Chlamydiota</taxon>
        <taxon>Chlamydiia</taxon>
        <taxon>Parachlamydiales</taxon>
        <taxon>Simkaniaceae</taxon>
        <taxon>Simkania</taxon>
    </lineage>
</organism>
<dbReference type="Proteomes" id="UP000000496">
    <property type="component" value="Chromosome gsn.131"/>
</dbReference>
<protein>
    <submittedName>
        <fullName evidence="1">Uncharacterized protein</fullName>
    </submittedName>
</protein>
<reference key="1">
    <citation type="journal article" date="2011" name="Mol. Biol. Evol.">
        <title>Unity in variety -- the pan-genome of the Chlamydiae.</title>
        <authorList>
            <person name="Collingro A."/>
            <person name="Tischler P."/>
            <person name="Weinmaier T."/>
            <person name="Penz T."/>
            <person name="Heinz E."/>
            <person name="Brunham R.C."/>
            <person name="Read T.D."/>
            <person name="Bavoil P.M."/>
            <person name="Sachse K."/>
            <person name="Kahane S."/>
            <person name="Friedman M.G."/>
            <person name="Rattei T."/>
            <person name="Myers G.S.A."/>
            <person name="Horn M."/>
        </authorList>
    </citation>
    <scope>NUCLEOTIDE SEQUENCE</scope>
    <source>
        <strain>Z</strain>
    </source>
</reference>
<dbReference type="OrthoDB" id="20539at2"/>
<evidence type="ECO:0000313" key="2">
    <source>
        <dbReference type="Proteomes" id="UP000000496"/>
    </source>
</evidence>
<dbReference type="KEGG" id="sng:SNE_A17120"/>
<evidence type="ECO:0000313" key="1">
    <source>
        <dbReference type="EMBL" id="CCB89589.1"/>
    </source>
</evidence>
<name>F8L9Q0_SIMNZ</name>
<gene>
    <name evidence="1" type="ordered locus">SNE_A17120</name>
</gene>
<reference evidence="1 2" key="2">
    <citation type="journal article" date="2011" name="Mol. Biol. Evol.">
        <title>Unity in variety--the pan-genome of the Chlamydiae.</title>
        <authorList>
            <person name="Collingro A."/>
            <person name="Tischler P."/>
            <person name="Weinmaier T."/>
            <person name="Penz T."/>
            <person name="Heinz E."/>
            <person name="Brunham R.C."/>
            <person name="Read T.D."/>
            <person name="Bavoil P.M."/>
            <person name="Sachse K."/>
            <person name="Kahane S."/>
            <person name="Friedman M.G."/>
            <person name="Rattei T."/>
            <person name="Myers G.S."/>
            <person name="Horn M."/>
        </authorList>
    </citation>
    <scope>NUCLEOTIDE SEQUENCE [LARGE SCALE GENOMIC DNA]</scope>
    <source>
        <strain evidence="2">ATCC VR-1471 / Z</strain>
    </source>
</reference>
<dbReference type="EMBL" id="FR872582">
    <property type="protein sequence ID" value="CCB89589.1"/>
    <property type="molecule type" value="Genomic_DNA"/>
</dbReference>
<dbReference type="HOGENOM" id="CLU_966106_0_0_0"/>
<sequence>MKCLFKSLKKTVIGLAILLLGTVAWDLGHIAYYRSWFSNQLLSLPYTPQKAQEIDSLLSQTFTFIDNGSSSEVFASEDGQAVIKVFFEKPYTAKSRIIRPFNQLAALKKELKMKRKRCQACMNSYALLPQETGMIYYHLMPTNTFNRIVLLKNPDGTSRMLDLDKDAYYIQKKAEVTNHYLEYCVRSGHGEKAQQAITDLLDFTLLLSREGIVMVDLQFTSNFGFIKDVPVRIDIEHLRFERSWKKGYEAHLSMQLKDFRKWIHTHLPPEFLTYFDEEVARLKAEEKK</sequence>
<keyword evidence="2" id="KW-1185">Reference proteome</keyword>
<dbReference type="RefSeq" id="WP_013944055.1">
    <property type="nucleotide sequence ID" value="NC_015713.1"/>
</dbReference>
<accession>F8L9Q0</accession>